<dbReference type="OMA" id="QQITMVM"/>
<dbReference type="GO" id="GO:0007034">
    <property type="term" value="P:vacuolar transport"/>
    <property type="evidence" value="ECO:0007669"/>
    <property type="project" value="InterPro"/>
</dbReference>
<dbReference type="FunCoup" id="A0A078AHJ8">
    <property type="interactions" value="449"/>
</dbReference>
<evidence type="ECO:0000256" key="1">
    <source>
        <dbReference type="SAM" id="Coils"/>
    </source>
</evidence>
<proteinExistence type="predicted"/>
<dbReference type="InterPro" id="IPR005024">
    <property type="entry name" value="Snf7_fam"/>
</dbReference>
<dbReference type="Proteomes" id="UP000039865">
    <property type="component" value="Unassembled WGS sequence"/>
</dbReference>
<dbReference type="OrthoDB" id="306935at2759"/>
<sequence length="215" mass="24209">MGNEGSKKGGRKRPEDQLFDAAFEMRQQARMLEREAQKVQQQEVKEKAKIAAELKKGNVEFAKIYAETAIRTRKEALNIQRFSAKMSAVASKLDSAYRTQQISQQIKSCVPKLQQCLGQMNKMKISEQMMQFESVFEDLDVKTSDITGALEQVTGSSVQQDEVTQLLQQMQAEHGLEVGGNLVGPGSSQIKQQQSHAQQNDVNDMQRQLDMLKNL</sequence>
<feature type="coiled-coil region" evidence="1">
    <location>
        <begin position="22"/>
        <end position="49"/>
    </location>
</feature>
<evidence type="ECO:0000313" key="4">
    <source>
        <dbReference type="Proteomes" id="UP000039865"/>
    </source>
</evidence>
<accession>A0A078AHJ8</accession>
<dbReference type="EMBL" id="CCKQ01010215">
    <property type="protein sequence ID" value="CDW81719.1"/>
    <property type="molecule type" value="Genomic_DNA"/>
</dbReference>
<protein>
    <submittedName>
        <fullName evidence="3">Charged multivesicular body protein 1a</fullName>
    </submittedName>
</protein>
<dbReference type="AlphaFoldDB" id="A0A078AHJ8"/>
<gene>
    <name evidence="3" type="primary">Contig10470.g11176</name>
    <name evidence="3" type="ORF">STYLEM_10743</name>
</gene>
<feature type="region of interest" description="Disordered" evidence="2">
    <location>
        <begin position="181"/>
        <end position="201"/>
    </location>
</feature>
<keyword evidence="4" id="KW-1185">Reference proteome</keyword>
<dbReference type="PANTHER" id="PTHR10476">
    <property type="entry name" value="CHARGED MULTIVESICULAR BODY PROTEIN"/>
    <property type="match status" value="1"/>
</dbReference>
<evidence type="ECO:0000313" key="3">
    <source>
        <dbReference type="EMBL" id="CDW81719.1"/>
    </source>
</evidence>
<dbReference type="Pfam" id="PF03357">
    <property type="entry name" value="Snf7"/>
    <property type="match status" value="1"/>
</dbReference>
<name>A0A078AHJ8_STYLE</name>
<keyword evidence="1" id="KW-0175">Coiled coil</keyword>
<dbReference type="InParanoid" id="A0A078AHJ8"/>
<dbReference type="Gene3D" id="6.10.140.1230">
    <property type="match status" value="1"/>
</dbReference>
<feature type="compositionally biased region" description="Low complexity" evidence="2">
    <location>
        <begin position="187"/>
        <end position="199"/>
    </location>
</feature>
<reference evidence="3 4" key="1">
    <citation type="submission" date="2014-06" db="EMBL/GenBank/DDBJ databases">
        <authorList>
            <person name="Swart Estienne"/>
        </authorList>
    </citation>
    <scope>NUCLEOTIDE SEQUENCE [LARGE SCALE GENOMIC DNA]</scope>
    <source>
        <strain evidence="3 4">130c</strain>
    </source>
</reference>
<organism evidence="3 4">
    <name type="scientific">Stylonychia lemnae</name>
    <name type="common">Ciliate</name>
    <dbReference type="NCBI Taxonomy" id="5949"/>
    <lineage>
        <taxon>Eukaryota</taxon>
        <taxon>Sar</taxon>
        <taxon>Alveolata</taxon>
        <taxon>Ciliophora</taxon>
        <taxon>Intramacronucleata</taxon>
        <taxon>Spirotrichea</taxon>
        <taxon>Stichotrichia</taxon>
        <taxon>Sporadotrichida</taxon>
        <taxon>Oxytrichidae</taxon>
        <taxon>Stylonychinae</taxon>
        <taxon>Stylonychia</taxon>
    </lineage>
</organism>
<evidence type="ECO:0000256" key="2">
    <source>
        <dbReference type="SAM" id="MobiDB-lite"/>
    </source>
</evidence>